<dbReference type="PROSITE" id="PS50994">
    <property type="entry name" value="INTEGRASE"/>
    <property type="match status" value="1"/>
</dbReference>
<dbReference type="PANTHER" id="PTHR11439:SF467">
    <property type="entry name" value="INTEGRASE CATALYTIC DOMAIN-CONTAINING PROTEIN"/>
    <property type="match status" value="1"/>
</dbReference>
<evidence type="ECO:0000256" key="1">
    <source>
        <dbReference type="SAM" id="MobiDB-lite"/>
    </source>
</evidence>
<dbReference type="InterPro" id="IPR036397">
    <property type="entry name" value="RNaseH_sf"/>
</dbReference>
<protein>
    <recommendedName>
        <fullName evidence="2">Integrase catalytic domain-containing protein</fullName>
    </recommendedName>
</protein>
<organism evidence="3">
    <name type="scientific">Fagus sylvatica</name>
    <name type="common">Beechnut</name>
    <dbReference type="NCBI Taxonomy" id="28930"/>
    <lineage>
        <taxon>Eukaryota</taxon>
        <taxon>Viridiplantae</taxon>
        <taxon>Streptophyta</taxon>
        <taxon>Embryophyta</taxon>
        <taxon>Tracheophyta</taxon>
        <taxon>Spermatophyta</taxon>
        <taxon>Magnoliopsida</taxon>
        <taxon>eudicotyledons</taxon>
        <taxon>Gunneridae</taxon>
        <taxon>Pentapetalae</taxon>
        <taxon>rosids</taxon>
        <taxon>fabids</taxon>
        <taxon>Fagales</taxon>
        <taxon>Fagaceae</taxon>
        <taxon>Fagus</taxon>
    </lineage>
</organism>
<dbReference type="EMBL" id="OIVN01006308">
    <property type="protein sequence ID" value="SPD30264.1"/>
    <property type="molecule type" value="Genomic_DNA"/>
</dbReference>
<dbReference type="InterPro" id="IPR025724">
    <property type="entry name" value="GAG-pre-integrase_dom"/>
</dbReference>
<dbReference type="AlphaFoldDB" id="A0A2N9J124"/>
<dbReference type="Gene3D" id="3.30.420.10">
    <property type="entry name" value="Ribonuclease H-like superfamily/Ribonuclease H"/>
    <property type="match status" value="1"/>
</dbReference>
<dbReference type="InterPro" id="IPR043502">
    <property type="entry name" value="DNA/RNA_pol_sf"/>
</dbReference>
<gene>
    <name evidence="3" type="ORF">FSB_LOCUS58146</name>
</gene>
<dbReference type="GO" id="GO:0003676">
    <property type="term" value="F:nucleic acid binding"/>
    <property type="evidence" value="ECO:0007669"/>
    <property type="project" value="InterPro"/>
</dbReference>
<feature type="region of interest" description="Disordered" evidence="1">
    <location>
        <begin position="230"/>
        <end position="258"/>
    </location>
</feature>
<sequence>MSSNKDWFYDFKERKCVVYMGDESTCKIAGIESKGFRINMHNGILSVLYGAMVLMKATRRNNLYYLKGSTVVGEVATIVEKLGEFALDTTKLWHMRLGHAGKKALQGLVKQGLLKGAKTCKIDFCEHCVFGKQTRVKFGTAIHQTKVCQDEDIARHFTVRGTLQQNGVVERMNRTLLEKVRCMLSQANLGKEFGAKAVSYACQIINHLPVAANEGKSPLQVEFETPVISSKSDMDSDVEVDEGNSSDESEAPALTSSQLTDSIAMTFPSTYKEVVRMPESNEWKKAMDDEMQSLHKNQTWDLVQLPKGKKEIGCKWVYTKKEGPTGKDSVRFKARLVAKGFAQTEGIDYNEVFSHVVKHSSIRILLAMVAQFDLELAQHDVKTTFLHGDLEEEIYMSQPDGFKVAGKENWVCKLKRSPYGLKQSPRQCSLLSPRTDEECEYMAHSSYTSLVGSLMYAMQAAKWILRYILGTIDLGLKFERDDSVERHLVGYVDSNYAGDLDKRHSTTGYVFTFVKAPVSWRSTLQFTIALSTTKFEYMVVTEAIKEAIWLHGLIEDLGILQEHVYLFCDSQSAIHLAKNQVHHSRTKHIDIRFHFIRDIVDEGDILLQKIGTTDNPANMMTKPIPLHKFKHCLDLLGVCSM</sequence>
<dbReference type="CDD" id="cd09272">
    <property type="entry name" value="RNase_HI_RT_Ty1"/>
    <property type="match status" value="1"/>
</dbReference>
<feature type="compositionally biased region" description="Acidic residues" evidence="1">
    <location>
        <begin position="235"/>
        <end position="250"/>
    </location>
</feature>
<dbReference type="Pfam" id="PF13976">
    <property type="entry name" value="gag_pre-integrs"/>
    <property type="match status" value="1"/>
</dbReference>
<dbReference type="PANTHER" id="PTHR11439">
    <property type="entry name" value="GAG-POL-RELATED RETROTRANSPOSON"/>
    <property type="match status" value="1"/>
</dbReference>
<feature type="domain" description="Integrase catalytic" evidence="2">
    <location>
        <begin position="138"/>
        <end position="226"/>
    </location>
</feature>
<dbReference type="InterPro" id="IPR013103">
    <property type="entry name" value="RVT_2"/>
</dbReference>
<dbReference type="InterPro" id="IPR001584">
    <property type="entry name" value="Integrase_cat-core"/>
</dbReference>
<name>A0A2N9J124_FAGSY</name>
<accession>A0A2N9J124</accession>
<reference evidence="3" key="1">
    <citation type="submission" date="2018-02" db="EMBL/GenBank/DDBJ databases">
        <authorList>
            <person name="Cohen D.B."/>
            <person name="Kent A.D."/>
        </authorList>
    </citation>
    <scope>NUCLEOTIDE SEQUENCE</scope>
</reference>
<evidence type="ECO:0000259" key="2">
    <source>
        <dbReference type="PROSITE" id="PS50994"/>
    </source>
</evidence>
<dbReference type="InterPro" id="IPR012337">
    <property type="entry name" value="RNaseH-like_sf"/>
</dbReference>
<proteinExistence type="predicted"/>
<dbReference type="Pfam" id="PF07727">
    <property type="entry name" value="RVT_2"/>
    <property type="match status" value="1"/>
</dbReference>
<dbReference type="SUPFAM" id="SSF56672">
    <property type="entry name" value="DNA/RNA polymerases"/>
    <property type="match status" value="1"/>
</dbReference>
<dbReference type="SUPFAM" id="SSF53098">
    <property type="entry name" value="Ribonuclease H-like"/>
    <property type="match status" value="1"/>
</dbReference>
<dbReference type="GO" id="GO:0015074">
    <property type="term" value="P:DNA integration"/>
    <property type="evidence" value="ECO:0007669"/>
    <property type="project" value="InterPro"/>
</dbReference>
<evidence type="ECO:0000313" key="3">
    <source>
        <dbReference type="EMBL" id="SPD30264.1"/>
    </source>
</evidence>